<dbReference type="Gene3D" id="3.40.50.1110">
    <property type="entry name" value="SGNH hydrolase"/>
    <property type="match status" value="1"/>
</dbReference>
<comment type="caution">
    <text evidence="2">The sequence shown here is derived from an EMBL/GenBank/DDBJ whole genome shotgun (WGS) entry which is preliminary data.</text>
</comment>
<reference evidence="2 3" key="1">
    <citation type="submission" date="2021-12" db="EMBL/GenBank/DDBJ databases">
        <title>High titer production of polyol ester of fatty acids by Rhodotorula paludigena BS15 towards product separation-free biomass refinery.</title>
        <authorList>
            <person name="Mano J."/>
            <person name="Ono H."/>
            <person name="Tanaka T."/>
            <person name="Naito K."/>
            <person name="Sushida H."/>
            <person name="Ike M."/>
            <person name="Tokuyasu K."/>
            <person name="Kitaoka M."/>
        </authorList>
    </citation>
    <scope>NUCLEOTIDE SEQUENCE [LARGE SCALE GENOMIC DNA]</scope>
    <source>
        <strain evidence="2 3">BS15</strain>
    </source>
</reference>
<sequence>MDWLKRLLPGPPDTVPAEYQLLSSTATPSTPSQPAPQRPLRSNRLLAYAVVVTVVAVSLGAVEVLHKSASAPFLRFPGPWRDTAVQQLPRNVQLLQTQFAQPLRRGDAIRIGIVGGSVSQMPDNYGTHLVSWLNRNWPPREGQHEVVNMAIAASESGATSTCLDTFFAPYARPRQPPIDLLLVEFAYNDNALLPGEEGVVGFQVNRRANYERILRTALEWPTPVIVVEIAALERDVPPQRNSFANSCGRDHAEVAEHYAVPIVDWARFLYTYPAIDNVTEIFKDEGLHPNWHGHNLLAGVVLREMLYHMQLGNDTAILAKGDSGPSWPVRHAGNYHGLGRLAPVTIRDDELDKLASLPRPRWQLGSSAPWQCVSSQIKHTVDALNASVVSSDGWFYGTDQSDGGGRRFSRPGYTTTLPSDETGNVSTGAHLVFDVGNERSPVALLYRRSWHASADALVWIDEDPDATIGAEERRSPRCPPQPARLAGTWSTPSTQMVLEEVCSGPTGWSAGQAREGGKSYLHILTVQPLSGDQSATYFKSYGYAVRPDKE</sequence>
<feature type="domain" description="SGNH hydrolase-type esterase" evidence="1">
    <location>
        <begin position="115"/>
        <end position="295"/>
    </location>
</feature>
<evidence type="ECO:0000259" key="1">
    <source>
        <dbReference type="Pfam" id="PF13472"/>
    </source>
</evidence>
<proteinExistence type="predicted"/>
<gene>
    <name evidence="2" type="ORF">Rhopal_006357-T1</name>
</gene>
<name>A0AAV5GTR9_9BASI</name>
<dbReference type="CDD" id="cd00229">
    <property type="entry name" value="SGNH_hydrolase"/>
    <property type="match status" value="1"/>
</dbReference>
<evidence type="ECO:0000313" key="2">
    <source>
        <dbReference type="EMBL" id="GJN93310.1"/>
    </source>
</evidence>
<dbReference type="InterPro" id="IPR013830">
    <property type="entry name" value="SGNH_hydro"/>
</dbReference>
<dbReference type="Proteomes" id="UP001342314">
    <property type="component" value="Unassembled WGS sequence"/>
</dbReference>
<keyword evidence="3" id="KW-1185">Reference proteome</keyword>
<evidence type="ECO:0000313" key="3">
    <source>
        <dbReference type="Proteomes" id="UP001342314"/>
    </source>
</evidence>
<dbReference type="Pfam" id="PF13472">
    <property type="entry name" value="Lipase_GDSL_2"/>
    <property type="match status" value="1"/>
</dbReference>
<dbReference type="EMBL" id="BQKY01000013">
    <property type="protein sequence ID" value="GJN93310.1"/>
    <property type="molecule type" value="Genomic_DNA"/>
</dbReference>
<organism evidence="2 3">
    <name type="scientific">Rhodotorula paludigena</name>
    <dbReference type="NCBI Taxonomy" id="86838"/>
    <lineage>
        <taxon>Eukaryota</taxon>
        <taxon>Fungi</taxon>
        <taxon>Dikarya</taxon>
        <taxon>Basidiomycota</taxon>
        <taxon>Pucciniomycotina</taxon>
        <taxon>Microbotryomycetes</taxon>
        <taxon>Sporidiobolales</taxon>
        <taxon>Sporidiobolaceae</taxon>
        <taxon>Rhodotorula</taxon>
    </lineage>
</organism>
<dbReference type="AlphaFoldDB" id="A0AAV5GTR9"/>
<dbReference type="InterPro" id="IPR036514">
    <property type="entry name" value="SGNH_hydro_sf"/>
</dbReference>
<dbReference type="PANTHER" id="PTHR34407:SF1">
    <property type="entry name" value="SGNH HYDROLASE-TYPE ESTERASE DOMAIN-CONTAINING PROTEIN"/>
    <property type="match status" value="1"/>
</dbReference>
<accession>A0AAV5GTR9</accession>
<protein>
    <recommendedName>
        <fullName evidence="1">SGNH hydrolase-type esterase domain-containing protein</fullName>
    </recommendedName>
</protein>
<dbReference type="SUPFAM" id="SSF52266">
    <property type="entry name" value="SGNH hydrolase"/>
    <property type="match status" value="1"/>
</dbReference>
<dbReference type="PANTHER" id="PTHR34407">
    <property type="entry name" value="EXPRESSED PROTEIN"/>
    <property type="match status" value="1"/>
</dbReference>